<sequence>MSKKKVSFCMPSPCICFKQVASRLDIALKIKGIKQQLDVIASEKTDFHFVSSRSEERPQRLITTSAIDISEVYGQDMDKKIILDHLLGKKCQEKSSLCIVSIVGTGGMGKTSLAQLAYNHSEVKAHFDGRIWVYVFDPFDPIRVCRAIVEALQKKPCNLYDLEAVQQEIQTCIFGKKFLLVLDDVWTEDYQLWEQLKNTLLCGAGSRILATTRKESVVRMMRNMYKHLLGELSLEQSRALFHQIAFSERSTWEKEEKLKEIGEKIVDKCKGLPLAIKNLGNLMRFKNNKEEWEDVLNNEVWRLDVFDVGIFYVWTYIINLIMS</sequence>
<evidence type="ECO:0000313" key="4">
    <source>
        <dbReference type="Proteomes" id="UP001168098"/>
    </source>
</evidence>
<dbReference type="Pfam" id="PF00931">
    <property type="entry name" value="NB-ARC"/>
    <property type="match status" value="1"/>
</dbReference>
<dbReference type="Gene3D" id="1.10.8.430">
    <property type="entry name" value="Helical domain of apoptotic protease-activating factors"/>
    <property type="match status" value="1"/>
</dbReference>
<dbReference type="GO" id="GO:0043531">
    <property type="term" value="F:ADP binding"/>
    <property type="evidence" value="ECO:0007669"/>
    <property type="project" value="InterPro"/>
</dbReference>
<dbReference type="GO" id="GO:0006952">
    <property type="term" value="P:defense response"/>
    <property type="evidence" value="ECO:0007669"/>
    <property type="project" value="UniProtKB-KW"/>
</dbReference>
<keyword evidence="4" id="KW-1185">Reference proteome</keyword>
<feature type="domain" description="NB-ARC" evidence="2">
    <location>
        <begin position="85"/>
        <end position="249"/>
    </location>
</feature>
<evidence type="ECO:0000313" key="3">
    <source>
        <dbReference type="EMBL" id="KAJ9692798.1"/>
    </source>
</evidence>
<dbReference type="EMBL" id="JARBHA010000009">
    <property type="protein sequence ID" value="KAJ9692798.1"/>
    <property type="molecule type" value="Genomic_DNA"/>
</dbReference>
<reference evidence="3 4" key="1">
    <citation type="journal article" date="2023" name="BMC Biotechnol.">
        <title>Vitis rotundifolia cv Carlos genome sequencing.</title>
        <authorList>
            <person name="Huff M."/>
            <person name="Hulse-Kemp A."/>
            <person name="Scheffler B."/>
            <person name="Youngblood R."/>
            <person name="Simpson S."/>
            <person name="Babiker E."/>
            <person name="Staton M."/>
        </authorList>
    </citation>
    <scope>NUCLEOTIDE SEQUENCE [LARGE SCALE GENOMIC DNA]</scope>
    <source>
        <tissue evidence="3">Leaf</tissue>
    </source>
</reference>
<dbReference type="PANTHER" id="PTHR36766:SF45">
    <property type="entry name" value="NB-ARC DOMAIN-CONTAINING PROTEIN"/>
    <property type="match status" value="1"/>
</dbReference>
<dbReference type="PRINTS" id="PR00364">
    <property type="entry name" value="DISEASERSIST"/>
</dbReference>
<dbReference type="InterPro" id="IPR042197">
    <property type="entry name" value="Apaf_helical"/>
</dbReference>
<proteinExistence type="predicted"/>
<gene>
    <name evidence="3" type="ORF">PVL29_011745</name>
</gene>
<dbReference type="Proteomes" id="UP001168098">
    <property type="component" value="Unassembled WGS sequence"/>
</dbReference>
<accession>A0AA39DQ05</accession>
<dbReference type="InterPro" id="IPR027417">
    <property type="entry name" value="P-loop_NTPase"/>
</dbReference>
<dbReference type="PANTHER" id="PTHR36766">
    <property type="entry name" value="PLANT BROAD-SPECTRUM MILDEW RESISTANCE PROTEIN RPW8"/>
    <property type="match status" value="1"/>
</dbReference>
<dbReference type="InterPro" id="IPR002182">
    <property type="entry name" value="NB-ARC"/>
</dbReference>
<comment type="caution">
    <text evidence="3">The sequence shown here is derived from an EMBL/GenBank/DDBJ whole genome shotgun (WGS) entry which is preliminary data.</text>
</comment>
<protein>
    <recommendedName>
        <fullName evidence="2">NB-ARC domain-containing protein</fullName>
    </recommendedName>
</protein>
<organism evidence="3 4">
    <name type="scientific">Vitis rotundifolia</name>
    <name type="common">Muscadine grape</name>
    <dbReference type="NCBI Taxonomy" id="103349"/>
    <lineage>
        <taxon>Eukaryota</taxon>
        <taxon>Viridiplantae</taxon>
        <taxon>Streptophyta</taxon>
        <taxon>Embryophyta</taxon>
        <taxon>Tracheophyta</taxon>
        <taxon>Spermatophyta</taxon>
        <taxon>Magnoliopsida</taxon>
        <taxon>eudicotyledons</taxon>
        <taxon>Gunneridae</taxon>
        <taxon>Pentapetalae</taxon>
        <taxon>rosids</taxon>
        <taxon>Vitales</taxon>
        <taxon>Vitaceae</taxon>
        <taxon>Viteae</taxon>
        <taxon>Vitis</taxon>
    </lineage>
</organism>
<dbReference type="Gene3D" id="3.40.50.300">
    <property type="entry name" value="P-loop containing nucleotide triphosphate hydrolases"/>
    <property type="match status" value="1"/>
</dbReference>
<keyword evidence="1" id="KW-0611">Plant defense</keyword>
<dbReference type="AlphaFoldDB" id="A0AA39DQ05"/>
<name>A0AA39DQ05_VITRO</name>
<dbReference type="SUPFAM" id="SSF52540">
    <property type="entry name" value="P-loop containing nucleoside triphosphate hydrolases"/>
    <property type="match status" value="1"/>
</dbReference>
<evidence type="ECO:0000259" key="2">
    <source>
        <dbReference type="Pfam" id="PF00931"/>
    </source>
</evidence>
<evidence type="ECO:0000256" key="1">
    <source>
        <dbReference type="ARBA" id="ARBA00022821"/>
    </source>
</evidence>